<protein>
    <submittedName>
        <fullName evidence="2">Uncharacterized protein</fullName>
    </submittedName>
</protein>
<name>A0A2T8KPY4_9POAL</name>
<dbReference type="Proteomes" id="UP000243499">
    <property type="component" value="Chromosome 2"/>
</dbReference>
<feature type="region of interest" description="Disordered" evidence="1">
    <location>
        <begin position="41"/>
        <end position="60"/>
    </location>
</feature>
<dbReference type="AlphaFoldDB" id="A0A2T8KPY4"/>
<organism evidence="2">
    <name type="scientific">Panicum hallii</name>
    <dbReference type="NCBI Taxonomy" id="206008"/>
    <lineage>
        <taxon>Eukaryota</taxon>
        <taxon>Viridiplantae</taxon>
        <taxon>Streptophyta</taxon>
        <taxon>Embryophyta</taxon>
        <taxon>Tracheophyta</taxon>
        <taxon>Spermatophyta</taxon>
        <taxon>Magnoliopsida</taxon>
        <taxon>Liliopsida</taxon>
        <taxon>Poales</taxon>
        <taxon>Poaceae</taxon>
        <taxon>PACMAD clade</taxon>
        <taxon>Panicoideae</taxon>
        <taxon>Panicodae</taxon>
        <taxon>Paniceae</taxon>
        <taxon>Panicinae</taxon>
        <taxon>Panicum</taxon>
        <taxon>Panicum sect. Panicum</taxon>
    </lineage>
</organism>
<dbReference type="Gramene" id="PVH64209">
    <property type="protein sequence ID" value="PVH64209"/>
    <property type="gene ID" value="PAHAL_2G215600"/>
</dbReference>
<dbReference type="EMBL" id="CM008047">
    <property type="protein sequence ID" value="PVH64209.1"/>
    <property type="molecule type" value="Genomic_DNA"/>
</dbReference>
<reference evidence="2" key="1">
    <citation type="submission" date="2018-04" db="EMBL/GenBank/DDBJ databases">
        <title>WGS assembly of Panicum hallii.</title>
        <authorList>
            <person name="Lovell J."/>
            <person name="Jenkins J."/>
            <person name="Lowry D."/>
            <person name="Mamidi S."/>
            <person name="Sreedasyam A."/>
            <person name="Weng X."/>
            <person name="Barry K."/>
            <person name="Bonette J."/>
            <person name="Campitelli B."/>
            <person name="Daum C."/>
            <person name="Gordon S."/>
            <person name="Gould B."/>
            <person name="Lipzen A."/>
            <person name="Macqueen A."/>
            <person name="Palacio-Mejia J."/>
            <person name="Plott C."/>
            <person name="Shakirov E."/>
            <person name="Shu S."/>
            <person name="Yoshinaga Y."/>
            <person name="Zane M."/>
            <person name="Rokhsar D."/>
            <person name="Grimwood J."/>
            <person name="Schmutz J."/>
            <person name="Juenger T."/>
        </authorList>
    </citation>
    <scope>NUCLEOTIDE SEQUENCE [LARGE SCALE GENOMIC DNA]</scope>
    <source>
        <strain evidence="2">FIL2</strain>
    </source>
</reference>
<evidence type="ECO:0000313" key="2">
    <source>
        <dbReference type="EMBL" id="PVH64209.1"/>
    </source>
</evidence>
<gene>
    <name evidence="2" type="ORF">PAHAL_2G215600</name>
</gene>
<proteinExistence type="predicted"/>
<sequence>MKLLIFTRFCDEKTILDRQLIRAEPKGPSLYQRKKGIETYSSSEEESHGALTHRSRQRTGTGARWAWLPDWPGPGALSCC</sequence>
<evidence type="ECO:0000256" key="1">
    <source>
        <dbReference type="SAM" id="MobiDB-lite"/>
    </source>
</evidence>
<accession>A0A2T8KPY4</accession>